<keyword evidence="2 7" id="KW-0813">Transport</keyword>
<dbReference type="Gene3D" id="2.60.40.1120">
    <property type="entry name" value="Carboxypeptidase-like, regulatory domain"/>
    <property type="match status" value="1"/>
</dbReference>
<accession>A0A561PRJ1</accession>
<dbReference type="GO" id="GO:0009279">
    <property type="term" value="C:cell outer membrane"/>
    <property type="evidence" value="ECO:0007669"/>
    <property type="project" value="UniProtKB-SubCell"/>
</dbReference>
<dbReference type="NCBIfam" id="TIGR04056">
    <property type="entry name" value="OMP_RagA_SusC"/>
    <property type="match status" value="1"/>
</dbReference>
<protein>
    <submittedName>
        <fullName evidence="9">TonB-linked SusC/RagA family outer membrane protein</fullName>
    </submittedName>
</protein>
<dbReference type="PROSITE" id="PS52016">
    <property type="entry name" value="TONB_DEPENDENT_REC_3"/>
    <property type="match status" value="1"/>
</dbReference>
<evidence type="ECO:0000259" key="8">
    <source>
        <dbReference type="Pfam" id="PF07715"/>
    </source>
</evidence>
<dbReference type="Pfam" id="PF13715">
    <property type="entry name" value="CarbopepD_reg_2"/>
    <property type="match status" value="1"/>
</dbReference>
<dbReference type="RefSeq" id="WP_145670704.1">
    <property type="nucleotide sequence ID" value="NZ_VIWO01000004.1"/>
</dbReference>
<dbReference type="NCBIfam" id="TIGR04057">
    <property type="entry name" value="SusC_RagA_signa"/>
    <property type="match status" value="1"/>
</dbReference>
<evidence type="ECO:0000256" key="2">
    <source>
        <dbReference type="ARBA" id="ARBA00022448"/>
    </source>
</evidence>
<dbReference type="InterPro" id="IPR023997">
    <property type="entry name" value="TonB-dep_OMP_SusC/RagA_CS"/>
</dbReference>
<proteinExistence type="inferred from homology"/>
<keyword evidence="4 7" id="KW-0812">Transmembrane</keyword>
<dbReference type="InterPro" id="IPR039426">
    <property type="entry name" value="TonB-dep_rcpt-like"/>
</dbReference>
<dbReference type="InterPro" id="IPR012910">
    <property type="entry name" value="Plug_dom"/>
</dbReference>
<dbReference type="OrthoDB" id="9768177at2"/>
<evidence type="ECO:0000256" key="1">
    <source>
        <dbReference type="ARBA" id="ARBA00004571"/>
    </source>
</evidence>
<dbReference type="SUPFAM" id="SSF56935">
    <property type="entry name" value="Porins"/>
    <property type="match status" value="1"/>
</dbReference>
<dbReference type="InterPro" id="IPR036942">
    <property type="entry name" value="Beta-barrel_TonB_sf"/>
</dbReference>
<dbReference type="InterPro" id="IPR037066">
    <property type="entry name" value="Plug_dom_sf"/>
</dbReference>
<gene>
    <name evidence="9" type="ORF">FHW36_104411</name>
</gene>
<name>A0A561PRJ1_9BACT</name>
<keyword evidence="10" id="KW-1185">Reference proteome</keyword>
<comment type="caution">
    <text evidence="9">The sequence shown here is derived from an EMBL/GenBank/DDBJ whole genome shotgun (WGS) entry which is preliminary data.</text>
</comment>
<dbReference type="Proteomes" id="UP000320811">
    <property type="component" value="Unassembled WGS sequence"/>
</dbReference>
<evidence type="ECO:0000313" key="9">
    <source>
        <dbReference type="EMBL" id="TWF40727.1"/>
    </source>
</evidence>
<keyword evidence="6 7" id="KW-0998">Cell outer membrane</keyword>
<sequence>MKKMLGLPSFRRVMQGYAVPLLLLCFLLLVTGIVRAQDNYSVLDSRITYHANGLPLPTVLKEIRTITKLRFTYNNDLVRKGPAVTVDQKNGTLRELLKRVLANSGLEFMEDLGGVVIYAEKPTSGSEKITEKDVAFRVLGQVYTADGEPLAGATVQILGSKDGTTTASDGVFSLWMKDHQQFRVSMLGMKTVVRAVTRADAEKVFMKIKLDTAAQAISEVVVNGYQKIDARMSTAAVYTLTAAEALQPGETSIDKMLQGKVPGLMILNSSGSVNARPTVRMRGTSTFVGNASPLWVIDDVVRPDPVDISATQLNNVISDAQTGDFSLIGGAISGLNPYDIEKITFLKDAAATAIYGVRAANGVIVVTTKRGKAGPMQVSYNTSLSFQQRPSYSNLNLMNSQQRVQLSRELYAGGLLQNTSNGLAENISYEGLLQALNSRQITEPQFKTAVGKLQTNNTDWFKLLFRNAFNMTHSVSMGGGAGKTTYYGSLSYTDGKGAAQLDGLKRYTADLAIHSEATKRLTLDFKLMGNYSESKGYYAGVNPLNYALQTSRILDPSAIYPVNTSGNGILPKPPPITFNMLNELAQTENNNSIRSMTVGLGISYKIAKGLVFRNTSSAITDAAESMQAAYEGSKAISDKRGWNLGFEPNDKQLAQSPIPYGGIATMANQNVLTLNTRNMLEYNTGLFKDRDQFIASAGVEINSSQIKGVSSTQPGYFPDRGMAFFPSPASMFAIGRTTLTRVLTNTLSMFGTATYSLNSRYIFSATVRTDGSNRFGQYSNAKFLPNFGLAGKWNVTSESWLQTSRIFSGLDLRATFGTQGNVVSAVGPELIASYLPATKDNYNPVTGVPFLNIKSLPYPDLRWEKTYQWNFGVDLSLFDRRVNVNADYYIKHSKDLIVSRILPFEYGIADMYKNAGTLTNQGLEIHLGVEAIRSKNVNLTLNFINSKNFNQIGANDFHNNYADYLTGRAFVPGRPISGFYSYIYTGLNGTNGLPTFHIPGDKANLDDPTTFLVYSGQLQPVFNGSFSTSFRYKSFATTAEFYYALGGHKRLNPLSTQVQSNNGVPTPFTNVSKELIDRWRKPGDEKVTNVPAIVDMTTNTFYGNFPDDVYAAYNQSDLRVVNSSFMRCRSFRLDYFWPQQMVRRIRVKSITTGFFINNLFTVASSKLHGQDPEIDGVGTTALPITRQYGFNMNVNF</sequence>
<comment type="similarity">
    <text evidence="7">Belongs to the TonB-dependent receptor family.</text>
</comment>
<dbReference type="Pfam" id="PF07715">
    <property type="entry name" value="Plug"/>
    <property type="match status" value="1"/>
</dbReference>
<keyword evidence="3 7" id="KW-1134">Transmembrane beta strand</keyword>
<organism evidence="9 10">
    <name type="scientific">Chitinophaga polysaccharea</name>
    <dbReference type="NCBI Taxonomy" id="1293035"/>
    <lineage>
        <taxon>Bacteria</taxon>
        <taxon>Pseudomonadati</taxon>
        <taxon>Bacteroidota</taxon>
        <taxon>Chitinophagia</taxon>
        <taxon>Chitinophagales</taxon>
        <taxon>Chitinophagaceae</taxon>
        <taxon>Chitinophaga</taxon>
    </lineage>
</organism>
<keyword evidence="5 7" id="KW-0472">Membrane</keyword>
<dbReference type="EMBL" id="VIWO01000004">
    <property type="protein sequence ID" value="TWF40727.1"/>
    <property type="molecule type" value="Genomic_DNA"/>
</dbReference>
<evidence type="ECO:0000313" key="10">
    <source>
        <dbReference type="Proteomes" id="UP000320811"/>
    </source>
</evidence>
<dbReference type="AlphaFoldDB" id="A0A561PRJ1"/>
<dbReference type="InterPro" id="IPR008969">
    <property type="entry name" value="CarboxyPept-like_regulatory"/>
</dbReference>
<evidence type="ECO:0000256" key="3">
    <source>
        <dbReference type="ARBA" id="ARBA00022452"/>
    </source>
</evidence>
<feature type="domain" description="TonB-dependent receptor plug" evidence="8">
    <location>
        <begin position="231"/>
        <end position="363"/>
    </location>
</feature>
<comment type="subcellular location">
    <subcellularLocation>
        <location evidence="1 7">Cell outer membrane</location>
        <topology evidence="1 7">Multi-pass membrane protein</topology>
    </subcellularLocation>
</comment>
<reference evidence="9 10" key="1">
    <citation type="submission" date="2019-06" db="EMBL/GenBank/DDBJ databases">
        <title>Sorghum-associated microbial communities from plants grown in Nebraska, USA.</title>
        <authorList>
            <person name="Schachtman D."/>
        </authorList>
    </citation>
    <scope>NUCLEOTIDE SEQUENCE [LARGE SCALE GENOMIC DNA]</scope>
    <source>
        <strain evidence="9 10">1209</strain>
    </source>
</reference>
<dbReference type="InterPro" id="IPR023996">
    <property type="entry name" value="TonB-dep_OMP_SusC/RagA"/>
</dbReference>
<dbReference type="SUPFAM" id="SSF49464">
    <property type="entry name" value="Carboxypeptidase regulatory domain-like"/>
    <property type="match status" value="1"/>
</dbReference>
<evidence type="ECO:0000256" key="4">
    <source>
        <dbReference type="ARBA" id="ARBA00022692"/>
    </source>
</evidence>
<dbReference type="Gene3D" id="2.40.170.20">
    <property type="entry name" value="TonB-dependent receptor, beta-barrel domain"/>
    <property type="match status" value="1"/>
</dbReference>
<evidence type="ECO:0000256" key="7">
    <source>
        <dbReference type="PROSITE-ProRule" id="PRU01360"/>
    </source>
</evidence>
<dbReference type="Gene3D" id="2.170.130.10">
    <property type="entry name" value="TonB-dependent receptor, plug domain"/>
    <property type="match status" value="1"/>
</dbReference>
<evidence type="ECO:0000256" key="5">
    <source>
        <dbReference type="ARBA" id="ARBA00023136"/>
    </source>
</evidence>
<evidence type="ECO:0000256" key="6">
    <source>
        <dbReference type="ARBA" id="ARBA00023237"/>
    </source>
</evidence>